<reference evidence="13" key="1">
    <citation type="submission" date="2023-06" db="EMBL/GenBank/DDBJ databases">
        <title>Survivors Of The Sea: Transcriptome response of Skeletonema marinoi to long-term dormancy.</title>
        <authorList>
            <person name="Pinder M.I.M."/>
            <person name="Kourtchenko O."/>
            <person name="Robertson E.K."/>
            <person name="Larsson T."/>
            <person name="Maumus F."/>
            <person name="Osuna-Cruz C.M."/>
            <person name="Vancaester E."/>
            <person name="Stenow R."/>
            <person name="Vandepoele K."/>
            <person name="Ploug H."/>
            <person name="Bruchert V."/>
            <person name="Godhe A."/>
            <person name="Topel M."/>
        </authorList>
    </citation>
    <scope>NUCLEOTIDE SEQUENCE</scope>
    <source>
        <strain evidence="13">R05AC</strain>
    </source>
</reference>
<feature type="repeat" description="Solcar" evidence="10">
    <location>
        <begin position="132"/>
        <end position="217"/>
    </location>
</feature>
<dbReference type="Gene3D" id="1.50.40.10">
    <property type="entry name" value="Mitochondrial carrier domain"/>
    <property type="match status" value="2"/>
</dbReference>
<dbReference type="GO" id="GO:0005743">
    <property type="term" value="C:mitochondrial inner membrane"/>
    <property type="evidence" value="ECO:0007669"/>
    <property type="project" value="UniProtKB-SubCell"/>
</dbReference>
<dbReference type="PANTHER" id="PTHR45671">
    <property type="entry name" value="SOLUTE CARRIER FAMILY 25 (MITOCHONDRIAL CARRIER PHOSPHATE CARRIER), MEMBER 3, LIKE-RELATED-RELATED"/>
    <property type="match status" value="1"/>
</dbReference>
<feature type="repeat" description="Solcar" evidence="10">
    <location>
        <begin position="329"/>
        <end position="414"/>
    </location>
</feature>
<proteinExistence type="inferred from homology"/>
<dbReference type="GO" id="GO:0005315">
    <property type="term" value="F:phosphate transmembrane transporter activity"/>
    <property type="evidence" value="ECO:0007669"/>
    <property type="project" value="InterPro"/>
</dbReference>
<keyword evidence="12" id="KW-0732">Signal</keyword>
<dbReference type="InterPro" id="IPR002067">
    <property type="entry name" value="MCP"/>
</dbReference>
<feature type="repeat" description="Solcar" evidence="10">
    <location>
        <begin position="228"/>
        <end position="313"/>
    </location>
</feature>
<organism evidence="13 14">
    <name type="scientific">Skeletonema marinoi</name>
    <dbReference type="NCBI Taxonomy" id="267567"/>
    <lineage>
        <taxon>Eukaryota</taxon>
        <taxon>Sar</taxon>
        <taxon>Stramenopiles</taxon>
        <taxon>Ochrophyta</taxon>
        <taxon>Bacillariophyta</taxon>
        <taxon>Coscinodiscophyceae</taxon>
        <taxon>Thalassiosirophycidae</taxon>
        <taxon>Thalassiosirales</taxon>
        <taxon>Skeletonemataceae</taxon>
        <taxon>Skeletonema</taxon>
        <taxon>Skeletonema marinoi-dohrnii complex</taxon>
    </lineage>
</organism>
<dbReference type="InterPro" id="IPR023395">
    <property type="entry name" value="MCP_dom_sf"/>
</dbReference>
<dbReference type="Pfam" id="PF00153">
    <property type="entry name" value="Mito_carr"/>
    <property type="match status" value="3"/>
</dbReference>
<sequence>MIMKRLLFHVLCLQVAAAFQLSHYHHPRHNDCRHRHVTITAGAFISEHEEQFGDVIDRRAFVRNALLTLSILSIKPDNAMAATDDDLAPAAATPSILEGELIVSSPPPNREIVTDDEDMSSTPVAQVSKKKTSDPRFFIAGGASAAISHGITTPLDVVKTRMQSDASLSDLSPPDAALRIVETEGPKALTAGLAPTVIGYGIEGALKFGVYETLKPIFLAACDGIVTDPTQPYLVAAICAGALASIILCPMEETRIKLVTDPSFANGLLDGLSKIVKEEGILSPFQKGLAPMLSKQVPYTMGKQVSFDLFAGMLYSTLLGLTFLPKNGIALEVEVGAAFMASIVACLASHPGDVLLTATYKDSDGTNGNFFETIQRVYQDGGILAFFRGLNARFIHVGCIITFQLVIYDQIKQSLGLPASGT</sequence>
<evidence type="ECO:0000256" key="10">
    <source>
        <dbReference type="PROSITE-ProRule" id="PRU00282"/>
    </source>
</evidence>
<evidence type="ECO:0000313" key="13">
    <source>
        <dbReference type="EMBL" id="KAK1747884.1"/>
    </source>
</evidence>
<dbReference type="GO" id="GO:1990547">
    <property type="term" value="P:mitochondrial phosphate ion transmembrane transport"/>
    <property type="evidence" value="ECO:0007669"/>
    <property type="project" value="InterPro"/>
</dbReference>
<keyword evidence="6" id="KW-0999">Mitochondrion inner membrane</keyword>
<dbReference type="AlphaFoldDB" id="A0AAD9DIZ0"/>
<feature type="signal peptide" evidence="12">
    <location>
        <begin position="1"/>
        <end position="18"/>
    </location>
</feature>
<evidence type="ECO:0000313" key="14">
    <source>
        <dbReference type="Proteomes" id="UP001224775"/>
    </source>
</evidence>
<dbReference type="PROSITE" id="PS50920">
    <property type="entry name" value="SOLCAR"/>
    <property type="match status" value="3"/>
</dbReference>
<keyword evidence="8" id="KW-0496">Mitochondrion</keyword>
<evidence type="ECO:0000256" key="8">
    <source>
        <dbReference type="ARBA" id="ARBA00023128"/>
    </source>
</evidence>
<evidence type="ECO:0000256" key="6">
    <source>
        <dbReference type="ARBA" id="ARBA00022792"/>
    </source>
</evidence>
<dbReference type="PRINTS" id="PR00926">
    <property type="entry name" value="MITOCARRIER"/>
</dbReference>
<dbReference type="InterPro" id="IPR044677">
    <property type="entry name" value="SLC25A3/Pic2/Mir1-like"/>
</dbReference>
<comment type="caution">
    <text evidence="13">The sequence shown here is derived from an EMBL/GenBank/DDBJ whole genome shotgun (WGS) entry which is preliminary data.</text>
</comment>
<keyword evidence="7" id="KW-1133">Transmembrane helix</keyword>
<dbReference type="SUPFAM" id="SSF103506">
    <property type="entry name" value="Mitochondrial carrier"/>
    <property type="match status" value="1"/>
</dbReference>
<comment type="similarity">
    <text evidence="2 11">Belongs to the mitochondrial carrier (TC 2.A.29) family.</text>
</comment>
<keyword evidence="9 10" id="KW-0472">Membrane</keyword>
<dbReference type="PANTHER" id="PTHR45671:SF12">
    <property type="entry name" value="MITOCHONDRIAL PHOSPHATE CARRIER PROTEIN"/>
    <property type="match status" value="1"/>
</dbReference>
<keyword evidence="4 10" id="KW-0812">Transmembrane</keyword>
<comment type="subcellular location">
    <subcellularLocation>
        <location evidence="1">Mitochondrion inner membrane</location>
        <topology evidence="1">Multi-pass membrane protein</topology>
    </subcellularLocation>
</comment>
<name>A0AAD9DIZ0_9STRA</name>
<protein>
    <submittedName>
        <fullName evidence="13">Mitochondrial carrier protein</fullName>
    </submittedName>
</protein>
<evidence type="ECO:0000256" key="12">
    <source>
        <dbReference type="SAM" id="SignalP"/>
    </source>
</evidence>
<keyword evidence="14" id="KW-1185">Reference proteome</keyword>
<accession>A0AAD9DIZ0</accession>
<gene>
    <name evidence="13" type="ORF">QTG54_001847</name>
</gene>
<evidence type="ECO:0000256" key="9">
    <source>
        <dbReference type="ARBA" id="ARBA00023136"/>
    </source>
</evidence>
<evidence type="ECO:0000256" key="11">
    <source>
        <dbReference type="RuleBase" id="RU000488"/>
    </source>
</evidence>
<evidence type="ECO:0000256" key="4">
    <source>
        <dbReference type="ARBA" id="ARBA00022692"/>
    </source>
</evidence>
<keyword evidence="5" id="KW-0677">Repeat</keyword>
<evidence type="ECO:0000256" key="5">
    <source>
        <dbReference type="ARBA" id="ARBA00022737"/>
    </source>
</evidence>
<keyword evidence="3 11" id="KW-0813">Transport</keyword>
<evidence type="ECO:0000256" key="3">
    <source>
        <dbReference type="ARBA" id="ARBA00022448"/>
    </source>
</evidence>
<dbReference type="InterPro" id="IPR018108">
    <property type="entry name" value="MCP_transmembrane"/>
</dbReference>
<evidence type="ECO:0000256" key="1">
    <source>
        <dbReference type="ARBA" id="ARBA00004448"/>
    </source>
</evidence>
<dbReference type="Proteomes" id="UP001224775">
    <property type="component" value="Unassembled WGS sequence"/>
</dbReference>
<feature type="chain" id="PRO_5042247280" evidence="12">
    <location>
        <begin position="19"/>
        <end position="422"/>
    </location>
</feature>
<evidence type="ECO:0000256" key="7">
    <source>
        <dbReference type="ARBA" id="ARBA00022989"/>
    </source>
</evidence>
<dbReference type="EMBL" id="JATAAI010000002">
    <property type="protein sequence ID" value="KAK1747884.1"/>
    <property type="molecule type" value="Genomic_DNA"/>
</dbReference>
<evidence type="ECO:0000256" key="2">
    <source>
        <dbReference type="ARBA" id="ARBA00006375"/>
    </source>
</evidence>